<proteinExistence type="predicted"/>
<name>A0AAV4Q8D1_9ARAC</name>
<reference evidence="1 2" key="1">
    <citation type="submission" date="2021-06" db="EMBL/GenBank/DDBJ databases">
        <title>Caerostris darwini draft genome.</title>
        <authorList>
            <person name="Kono N."/>
            <person name="Arakawa K."/>
        </authorList>
    </citation>
    <scope>NUCLEOTIDE SEQUENCE [LARGE SCALE GENOMIC DNA]</scope>
</reference>
<dbReference type="EMBL" id="BPLQ01004122">
    <property type="protein sequence ID" value="GIY05730.1"/>
    <property type="molecule type" value="Genomic_DNA"/>
</dbReference>
<evidence type="ECO:0000313" key="2">
    <source>
        <dbReference type="Proteomes" id="UP001054837"/>
    </source>
</evidence>
<sequence>MTESPFTEIEREWGNSFLPDIVSGVSDDVVSECSNQQAHKLLSKVCTILSCPALASKQVQHGDISSPQTLDDPDL</sequence>
<evidence type="ECO:0000313" key="1">
    <source>
        <dbReference type="EMBL" id="GIY05730.1"/>
    </source>
</evidence>
<gene>
    <name evidence="1" type="ORF">CDAR_564881</name>
</gene>
<organism evidence="1 2">
    <name type="scientific">Caerostris darwini</name>
    <dbReference type="NCBI Taxonomy" id="1538125"/>
    <lineage>
        <taxon>Eukaryota</taxon>
        <taxon>Metazoa</taxon>
        <taxon>Ecdysozoa</taxon>
        <taxon>Arthropoda</taxon>
        <taxon>Chelicerata</taxon>
        <taxon>Arachnida</taxon>
        <taxon>Araneae</taxon>
        <taxon>Araneomorphae</taxon>
        <taxon>Entelegynae</taxon>
        <taxon>Araneoidea</taxon>
        <taxon>Araneidae</taxon>
        <taxon>Caerostris</taxon>
    </lineage>
</organism>
<keyword evidence="2" id="KW-1185">Reference proteome</keyword>
<accession>A0AAV4Q8D1</accession>
<protein>
    <submittedName>
        <fullName evidence="1">Uncharacterized protein</fullName>
    </submittedName>
</protein>
<comment type="caution">
    <text evidence="1">The sequence shown here is derived from an EMBL/GenBank/DDBJ whole genome shotgun (WGS) entry which is preliminary data.</text>
</comment>
<dbReference type="Proteomes" id="UP001054837">
    <property type="component" value="Unassembled WGS sequence"/>
</dbReference>
<dbReference type="AlphaFoldDB" id="A0AAV4Q8D1"/>